<proteinExistence type="predicted"/>
<accession>A0A1S8TTA3</accession>
<keyword evidence="1" id="KW-0472">Membrane</keyword>
<dbReference type="OrthoDB" id="1907871at2"/>
<organism evidence="2 3">
    <name type="scientific">Clostridium puniceum</name>
    <dbReference type="NCBI Taxonomy" id="29367"/>
    <lineage>
        <taxon>Bacteria</taxon>
        <taxon>Bacillati</taxon>
        <taxon>Bacillota</taxon>
        <taxon>Clostridia</taxon>
        <taxon>Eubacteriales</taxon>
        <taxon>Clostridiaceae</taxon>
        <taxon>Clostridium</taxon>
    </lineage>
</organism>
<sequence>MKFKKYFNLEKSGGFTIIESLVYIFLTTIILVEGINLYVSMYKSYIEARALTIKYNDYQNFYINFDTIISEGNLEQIIVDDKSILFSKDDKSNNLNKIIKSSEGKIVVKYMRFDVTEAINTMLKDIDRFEVKRKGKLVYLIIYDKEGEEFIRCI</sequence>
<name>A0A1S8TTA3_9CLOT</name>
<evidence type="ECO:0000313" key="2">
    <source>
        <dbReference type="EMBL" id="OOM81007.1"/>
    </source>
</evidence>
<protein>
    <submittedName>
        <fullName evidence="2">Uncharacterized protein</fullName>
    </submittedName>
</protein>
<evidence type="ECO:0000313" key="3">
    <source>
        <dbReference type="Proteomes" id="UP000190890"/>
    </source>
</evidence>
<evidence type="ECO:0000256" key="1">
    <source>
        <dbReference type="SAM" id="Phobius"/>
    </source>
</evidence>
<keyword evidence="1" id="KW-1133">Transmembrane helix</keyword>
<gene>
    <name evidence="2" type="ORF">CLPUN_11670</name>
</gene>
<keyword evidence="1" id="KW-0812">Transmembrane</keyword>
<keyword evidence="3" id="KW-1185">Reference proteome</keyword>
<dbReference type="Proteomes" id="UP000190890">
    <property type="component" value="Unassembled WGS sequence"/>
</dbReference>
<dbReference type="RefSeq" id="WP_077846386.1">
    <property type="nucleotide sequence ID" value="NZ_LZZM01000073.1"/>
</dbReference>
<comment type="caution">
    <text evidence="2">The sequence shown here is derived from an EMBL/GenBank/DDBJ whole genome shotgun (WGS) entry which is preliminary data.</text>
</comment>
<dbReference type="AlphaFoldDB" id="A0A1S8TTA3"/>
<reference evidence="2 3" key="1">
    <citation type="submission" date="2016-05" db="EMBL/GenBank/DDBJ databases">
        <title>Microbial solvent formation.</title>
        <authorList>
            <person name="Poehlein A."/>
            <person name="Montoya Solano J.D."/>
            <person name="Flitsch S."/>
            <person name="Krabben P."/>
            <person name="Duerre P."/>
            <person name="Daniel R."/>
        </authorList>
    </citation>
    <scope>NUCLEOTIDE SEQUENCE [LARGE SCALE GENOMIC DNA]</scope>
    <source>
        <strain evidence="2 3">DSM 2619</strain>
    </source>
</reference>
<feature type="transmembrane region" description="Helical" evidence="1">
    <location>
        <begin position="20"/>
        <end position="39"/>
    </location>
</feature>
<dbReference type="EMBL" id="LZZM01000073">
    <property type="protein sequence ID" value="OOM81007.1"/>
    <property type="molecule type" value="Genomic_DNA"/>
</dbReference>
<dbReference type="STRING" id="29367.CLPUN_11670"/>